<evidence type="ECO:0000313" key="2">
    <source>
        <dbReference type="EMBL" id="GAA1769422.1"/>
    </source>
</evidence>
<evidence type="ECO:0000313" key="3">
    <source>
        <dbReference type="Proteomes" id="UP001500655"/>
    </source>
</evidence>
<proteinExistence type="predicted"/>
<accession>A0ABN2KZJ7</accession>
<reference evidence="2 3" key="1">
    <citation type="journal article" date="2019" name="Int. J. Syst. Evol. Microbiol.">
        <title>The Global Catalogue of Microorganisms (GCM) 10K type strain sequencing project: providing services to taxonomists for standard genome sequencing and annotation.</title>
        <authorList>
            <consortium name="The Broad Institute Genomics Platform"/>
            <consortium name="The Broad Institute Genome Sequencing Center for Infectious Disease"/>
            <person name="Wu L."/>
            <person name="Ma J."/>
        </authorList>
    </citation>
    <scope>NUCLEOTIDE SEQUENCE [LARGE SCALE GENOMIC DNA]</scope>
    <source>
        <strain evidence="2 3">JCM 13249</strain>
    </source>
</reference>
<evidence type="ECO:0000256" key="1">
    <source>
        <dbReference type="SAM" id="Phobius"/>
    </source>
</evidence>
<keyword evidence="1" id="KW-0472">Membrane</keyword>
<feature type="transmembrane region" description="Helical" evidence="1">
    <location>
        <begin position="45"/>
        <end position="65"/>
    </location>
</feature>
<organism evidence="2 3">
    <name type="scientific">Luedemannella helvata</name>
    <dbReference type="NCBI Taxonomy" id="349315"/>
    <lineage>
        <taxon>Bacteria</taxon>
        <taxon>Bacillati</taxon>
        <taxon>Actinomycetota</taxon>
        <taxon>Actinomycetes</taxon>
        <taxon>Micromonosporales</taxon>
        <taxon>Micromonosporaceae</taxon>
        <taxon>Luedemannella</taxon>
    </lineage>
</organism>
<keyword evidence="1" id="KW-0812">Transmembrane</keyword>
<feature type="transmembrane region" description="Helical" evidence="1">
    <location>
        <begin position="125"/>
        <end position="145"/>
    </location>
</feature>
<dbReference type="RefSeq" id="WP_344085756.1">
    <property type="nucleotide sequence ID" value="NZ_BAAALS010000027.1"/>
</dbReference>
<dbReference type="EMBL" id="BAAALS010000027">
    <property type="protein sequence ID" value="GAA1769422.1"/>
    <property type="molecule type" value="Genomic_DNA"/>
</dbReference>
<keyword evidence="1" id="KW-1133">Transmembrane helix</keyword>
<sequence length="195" mass="20715">MGAVEVAIGAIQVRHLSANTSAALAAAPMSSIEVHDAIRNLEESAVVSMIAGGLAILLVVGRFVVRRALPVAPFIVWVPWTAALVGNLLMVADTSVGLTAYTDPDADAARQALVNDLLIAPGRSAVLYSAEALMLVLLIWIAVLMRSDDTLVFFARRNEATADPTWDTIVALQRNRQELGTSTLTPRDGDRSTLA</sequence>
<comment type="caution">
    <text evidence="2">The sequence shown here is derived from an EMBL/GenBank/DDBJ whole genome shotgun (WGS) entry which is preliminary data.</text>
</comment>
<keyword evidence="3" id="KW-1185">Reference proteome</keyword>
<dbReference type="Proteomes" id="UP001500655">
    <property type="component" value="Unassembled WGS sequence"/>
</dbReference>
<protein>
    <submittedName>
        <fullName evidence="2">Uncharacterized protein</fullName>
    </submittedName>
</protein>
<gene>
    <name evidence="2" type="ORF">GCM10009681_45990</name>
</gene>
<feature type="transmembrane region" description="Helical" evidence="1">
    <location>
        <begin position="72"/>
        <end position="92"/>
    </location>
</feature>
<name>A0ABN2KZJ7_9ACTN</name>